<protein>
    <submittedName>
        <fullName evidence="14">CDP-alcohol phosphatidyltransferase family protein</fullName>
    </submittedName>
</protein>
<dbReference type="UniPathway" id="UPA00085"/>
<evidence type="ECO:0000256" key="12">
    <source>
        <dbReference type="SAM" id="Phobius"/>
    </source>
</evidence>
<keyword evidence="10" id="KW-1208">Phospholipid metabolism</keyword>
<evidence type="ECO:0000256" key="6">
    <source>
        <dbReference type="ARBA" id="ARBA00022989"/>
    </source>
</evidence>
<evidence type="ECO:0000256" key="4">
    <source>
        <dbReference type="ARBA" id="ARBA00022679"/>
    </source>
</evidence>
<evidence type="ECO:0000256" key="8">
    <source>
        <dbReference type="ARBA" id="ARBA00023136"/>
    </source>
</evidence>
<keyword evidence="3" id="KW-0444">Lipid biosynthesis</keyword>
<keyword evidence="9" id="KW-0594">Phospholipid biosynthesis</keyword>
<dbReference type="GO" id="GO:0046474">
    <property type="term" value="P:glycerophospholipid biosynthetic process"/>
    <property type="evidence" value="ECO:0007669"/>
    <property type="project" value="TreeGrafter"/>
</dbReference>
<dbReference type="PIRSF" id="PIRSF000847">
    <property type="entry name" value="Phos_ph_gly_syn"/>
    <property type="match status" value="1"/>
</dbReference>
<evidence type="ECO:0000256" key="7">
    <source>
        <dbReference type="ARBA" id="ARBA00023098"/>
    </source>
</evidence>
<keyword evidence="15" id="KW-1185">Reference proteome</keyword>
<organism evidence="14 15">
    <name type="scientific">Brachybacterium paraconglomeratum</name>
    <dbReference type="NCBI Taxonomy" id="173362"/>
    <lineage>
        <taxon>Bacteria</taxon>
        <taxon>Bacillati</taxon>
        <taxon>Actinomycetota</taxon>
        <taxon>Actinomycetes</taxon>
        <taxon>Micrococcales</taxon>
        <taxon>Dermabacteraceae</taxon>
        <taxon>Brachybacterium</taxon>
    </lineage>
</organism>
<evidence type="ECO:0000256" key="1">
    <source>
        <dbReference type="ARBA" id="ARBA00004141"/>
    </source>
</evidence>
<keyword evidence="4 11" id="KW-0808">Transferase</keyword>
<evidence type="ECO:0000256" key="10">
    <source>
        <dbReference type="ARBA" id="ARBA00023264"/>
    </source>
</evidence>
<dbReference type="RefSeq" id="WP_010551452.1">
    <property type="nucleotide sequence ID" value="NZ_CANLNX010000001.1"/>
</dbReference>
<evidence type="ECO:0000313" key="15">
    <source>
        <dbReference type="Proteomes" id="UP000274327"/>
    </source>
</evidence>
<dbReference type="Proteomes" id="UP000775129">
    <property type="component" value="Unassembled WGS sequence"/>
</dbReference>
<dbReference type="InterPro" id="IPR050324">
    <property type="entry name" value="CDP-alcohol_PTase-I"/>
</dbReference>
<dbReference type="Gene3D" id="1.20.120.1760">
    <property type="match status" value="1"/>
</dbReference>
<dbReference type="EMBL" id="DYWO01000207">
    <property type="protein sequence ID" value="HJF49548.1"/>
    <property type="molecule type" value="Genomic_DNA"/>
</dbReference>
<feature type="transmembrane region" description="Helical" evidence="12">
    <location>
        <begin position="153"/>
        <end position="174"/>
    </location>
</feature>
<feature type="transmembrane region" description="Helical" evidence="12">
    <location>
        <begin position="128"/>
        <end position="147"/>
    </location>
</feature>
<sequence length="193" mass="20177">MSAADRPDWATIPNLVTLVRLALLLPVCLRLADGPDTLGVVLLLVWASTDWIDGMLARALDQTSRTGQIMDPIADRLGLVAIVLTLALADLLPWAALAVIVVVDAAMAVLATRAALGGRISVSWLGKIRTFVLMASVFLLVAVAAWAPSLVPAAQALVWVGAVLHVGSGVDYIVRARRAPAAAPAEAGPPSRR</sequence>
<accession>A0A3R8SRX9</accession>
<dbReference type="Pfam" id="PF01066">
    <property type="entry name" value="CDP-OH_P_transf"/>
    <property type="match status" value="1"/>
</dbReference>
<name>A0A3R8SRX9_9MICO</name>
<dbReference type="InterPro" id="IPR048254">
    <property type="entry name" value="CDP_ALCOHOL_P_TRANSF_CS"/>
</dbReference>
<evidence type="ECO:0000256" key="9">
    <source>
        <dbReference type="ARBA" id="ARBA00023209"/>
    </source>
</evidence>
<dbReference type="InterPro" id="IPR000462">
    <property type="entry name" value="CDP-OH_P_trans"/>
</dbReference>
<evidence type="ECO:0000313" key="13">
    <source>
        <dbReference type="EMBL" id="HJF49548.1"/>
    </source>
</evidence>
<comment type="subcellular location">
    <subcellularLocation>
        <location evidence="1">Membrane</location>
        <topology evidence="1">Multi-pass membrane protein</topology>
    </subcellularLocation>
</comment>
<evidence type="ECO:0000256" key="5">
    <source>
        <dbReference type="ARBA" id="ARBA00022692"/>
    </source>
</evidence>
<evidence type="ECO:0000256" key="3">
    <source>
        <dbReference type="ARBA" id="ARBA00022516"/>
    </source>
</evidence>
<keyword evidence="6 12" id="KW-1133">Transmembrane helix</keyword>
<dbReference type="AlphaFoldDB" id="A0A3R8SRX9"/>
<reference evidence="14 15" key="1">
    <citation type="submission" date="2018-07" db="EMBL/GenBank/DDBJ databases">
        <title>Brachybacteriurn paraconglorneratum KCTC 9916.</title>
        <authorList>
            <person name="Li Y."/>
        </authorList>
    </citation>
    <scope>NUCLEOTIDE SEQUENCE [LARGE SCALE GENOMIC DNA]</scope>
    <source>
        <strain evidence="14 15">KCTC 9916</strain>
    </source>
</reference>
<dbReference type="EMBL" id="QOCI01000001">
    <property type="protein sequence ID" value="RRR20080.1"/>
    <property type="molecule type" value="Genomic_DNA"/>
</dbReference>
<dbReference type="GeneID" id="78119678"/>
<evidence type="ECO:0000313" key="14">
    <source>
        <dbReference type="EMBL" id="RRR20080.1"/>
    </source>
</evidence>
<evidence type="ECO:0000256" key="11">
    <source>
        <dbReference type="RuleBase" id="RU003750"/>
    </source>
</evidence>
<dbReference type="Proteomes" id="UP000274327">
    <property type="component" value="Unassembled WGS sequence"/>
</dbReference>
<dbReference type="GO" id="GO:0016020">
    <property type="term" value="C:membrane"/>
    <property type="evidence" value="ECO:0007669"/>
    <property type="project" value="UniProtKB-SubCell"/>
</dbReference>
<dbReference type="PANTHER" id="PTHR14269:SF62">
    <property type="entry name" value="CDP-DIACYLGLYCEROL--GLYCEROL-3-PHOSPHATE 3-PHOSPHATIDYLTRANSFERASE 1, CHLOROPLASTIC"/>
    <property type="match status" value="1"/>
</dbReference>
<dbReference type="PANTHER" id="PTHR14269">
    <property type="entry name" value="CDP-DIACYLGLYCEROL--GLYCEROL-3-PHOSPHATE 3-PHOSPHATIDYLTRANSFERASE-RELATED"/>
    <property type="match status" value="1"/>
</dbReference>
<dbReference type="InterPro" id="IPR004570">
    <property type="entry name" value="Phosphatidylglycerol_P_synth"/>
</dbReference>
<comment type="similarity">
    <text evidence="2 11">Belongs to the CDP-alcohol phosphatidyltransferase class-I family.</text>
</comment>
<keyword evidence="7" id="KW-0443">Lipid metabolism</keyword>
<gene>
    <name evidence="14" type="ORF">DS079_01350</name>
    <name evidence="13" type="ORF">K8W24_07075</name>
</gene>
<dbReference type="InterPro" id="IPR043130">
    <property type="entry name" value="CDP-OH_PTrfase_TM_dom"/>
</dbReference>
<dbReference type="PROSITE" id="PS00379">
    <property type="entry name" value="CDP_ALCOHOL_P_TRANSF"/>
    <property type="match status" value="1"/>
</dbReference>
<dbReference type="GO" id="GO:0008444">
    <property type="term" value="F:CDP-diacylglycerol-glycerol-3-phosphate 3-phosphatidyltransferase activity"/>
    <property type="evidence" value="ECO:0007669"/>
    <property type="project" value="InterPro"/>
</dbReference>
<keyword evidence="8 12" id="KW-0472">Membrane</keyword>
<proteinExistence type="inferred from homology"/>
<reference evidence="13" key="2">
    <citation type="journal article" date="2021" name="PeerJ">
        <title>Extensive microbial diversity within the chicken gut microbiome revealed by metagenomics and culture.</title>
        <authorList>
            <person name="Gilroy R."/>
            <person name="Ravi A."/>
            <person name="Getino M."/>
            <person name="Pursley I."/>
            <person name="Horton D.L."/>
            <person name="Alikhan N.F."/>
            <person name="Baker D."/>
            <person name="Gharbi K."/>
            <person name="Hall N."/>
            <person name="Watson M."/>
            <person name="Adriaenssens E.M."/>
            <person name="Foster-Nyarko E."/>
            <person name="Jarju S."/>
            <person name="Secka A."/>
            <person name="Antonio M."/>
            <person name="Oren A."/>
            <person name="Chaudhuri R.R."/>
            <person name="La Ragione R."/>
            <person name="Hildebrand F."/>
            <person name="Pallen M.J."/>
        </authorList>
    </citation>
    <scope>NUCLEOTIDE SEQUENCE</scope>
    <source>
        <strain evidence="13">1647</strain>
    </source>
</reference>
<comment type="caution">
    <text evidence="14">The sequence shown here is derived from an EMBL/GenBank/DDBJ whole genome shotgun (WGS) entry which is preliminary data.</text>
</comment>
<reference evidence="13" key="3">
    <citation type="submission" date="2021-09" db="EMBL/GenBank/DDBJ databases">
        <authorList>
            <person name="Gilroy R."/>
        </authorList>
    </citation>
    <scope>NUCLEOTIDE SEQUENCE</scope>
    <source>
        <strain evidence="13">1647</strain>
    </source>
</reference>
<keyword evidence="5 12" id="KW-0812">Transmembrane</keyword>
<evidence type="ECO:0000256" key="2">
    <source>
        <dbReference type="ARBA" id="ARBA00010441"/>
    </source>
</evidence>